<evidence type="ECO:0000313" key="1">
    <source>
        <dbReference type="EMBL" id="JAH04188.1"/>
    </source>
</evidence>
<organism evidence="1">
    <name type="scientific">Anguilla anguilla</name>
    <name type="common">European freshwater eel</name>
    <name type="synonym">Muraena anguilla</name>
    <dbReference type="NCBI Taxonomy" id="7936"/>
    <lineage>
        <taxon>Eukaryota</taxon>
        <taxon>Metazoa</taxon>
        <taxon>Chordata</taxon>
        <taxon>Craniata</taxon>
        <taxon>Vertebrata</taxon>
        <taxon>Euteleostomi</taxon>
        <taxon>Actinopterygii</taxon>
        <taxon>Neopterygii</taxon>
        <taxon>Teleostei</taxon>
        <taxon>Anguilliformes</taxon>
        <taxon>Anguillidae</taxon>
        <taxon>Anguilla</taxon>
    </lineage>
</organism>
<reference evidence="1" key="1">
    <citation type="submission" date="2014-11" db="EMBL/GenBank/DDBJ databases">
        <authorList>
            <person name="Amaro Gonzalez C."/>
        </authorList>
    </citation>
    <scope>NUCLEOTIDE SEQUENCE</scope>
</reference>
<protein>
    <submittedName>
        <fullName evidence="1">Uncharacterized protein</fullName>
    </submittedName>
</protein>
<sequence>MQNVYILRVYQNPKTLSWHRRRRELTFPVPGRRQQSGCCLLTRQCP</sequence>
<name>A0A0E9PK16_ANGAN</name>
<proteinExistence type="predicted"/>
<dbReference type="AlphaFoldDB" id="A0A0E9PK16"/>
<accession>A0A0E9PK16</accession>
<reference evidence="1" key="2">
    <citation type="journal article" date="2015" name="Fish Shellfish Immunol.">
        <title>Early steps in the European eel (Anguilla anguilla)-Vibrio vulnificus interaction in the gills: Role of the RtxA13 toxin.</title>
        <authorList>
            <person name="Callol A."/>
            <person name="Pajuelo D."/>
            <person name="Ebbesson L."/>
            <person name="Teles M."/>
            <person name="MacKenzie S."/>
            <person name="Amaro C."/>
        </authorList>
    </citation>
    <scope>NUCLEOTIDE SEQUENCE</scope>
</reference>
<dbReference type="EMBL" id="GBXM01104389">
    <property type="protein sequence ID" value="JAH04188.1"/>
    <property type="molecule type" value="Transcribed_RNA"/>
</dbReference>